<evidence type="ECO:0000313" key="8">
    <source>
        <dbReference type="Proteomes" id="UP000503278"/>
    </source>
</evidence>
<protein>
    <submittedName>
        <fullName evidence="7">GNAT family N-acetyltransferase</fullName>
    </submittedName>
</protein>
<dbReference type="PANTHER" id="PTHR13947">
    <property type="entry name" value="GNAT FAMILY N-ACETYLTRANSFERASE"/>
    <property type="match status" value="1"/>
</dbReference>
<sequence length="338" mass="38240">MQSRKYYICVTDYVIINNDFFKSIGIKALGSRLRMLTEKITYDAAGIYKLYGIEIQPKWFTVFYALSRSEGKTITGIAAEIGHSHPSVSKIVSEMIKAGLVLEKKDAADGRRNIVSLSEKGIGYTEKIQDQYTDVENAIEAVNSQATHNLWKAIEEWEFLLEQKSLLRRVTEEKKRLESADVQIVEYQPQYAAIFKSLNEEWISAYFKMEEADYKSLNDPEGYILEKGGHIFVALDKDKPVGVCALIKMKSDEYDFELAKMAVSPLAQGRSIGWLLGQSALDCASKQGAKKIYLESNTILKPAINLYHKLGFQKVAGHATPYERCNIQMACDISKRDK</sequence>
<evidence type="ECO:0000256" key="5">
    <source>
        <dbReference type="SAM" id="Coils"/>
    </source>
</evidence>
<feature type="coiled-coil region" evidence="5">
    <location>
        <begin position="125"/>
        <end position="180"/>
    </location>
</feature>
<feature type="domain" description="N-acetyltransferase" evidence="6">
    <location>
        <begin position="193"/>
        <end position="334"/>
    </location>
</feature>
<evidence type="ECO:0000256" key="4">
    <source>
        <dbReference type="ARBA" id="ARBA00023163"/>
    </source>
</evidence>
<dbReference type="AlphaFoldDB" id="A0A7L5E1F3"/>
<keyword evidence="3" id="KW-0238">DNA-binding</keyword>
<evidence type="ECO:0000259" key="6">
    <source>
        <dbReference type="PROSITE" id="PS51186"/>
    </source>
</evidence>
<dbReference type="CDD" id="cd04301">
    <property type="entry name" value="NAT_SF"/>
    <property type="match status" value="1"/>
</dbReference>
<evidence type="ECO:0000313" key="7">
    <source>
        <dbReference type="EMBL" id="QJD96227.1"/>
    </source>
</evidence>
<name>A0A7L5E1F3_9SPHI</name>
<gene>
    <name evidence="7" type="ORF">HH214_10295</name>
</gene>
<dbReference type="InterPro" id="IPR036390">
    <property type="entry name" value="WH_DNA-bd_sf"/>
</dbReference>
<dbReference type="EMBL" id="CP051682">
    <property type="protein sequence ID" value="QJD96227.1"/>
    <property type="molecule type" value="Genomic_DNA"/>
</dbReference>
<dbReference type="RefSeq" id="WP_169607407.1">
    <property type="nucleotide sequence ID" value="NZ_CP051682.1"/>
</dbReference>
<dbReference type="InterPro" id="IPR000182">
    <property type="entry name" value="GNAT_dom"/>
</dbReference>
<evidence type="ECO:0000256" key="3">
    <source>
        <dbReference type="ARBA" id="ARBA00023125"/>
    </source>
</evidence>
<reference evidence="7 8" key="1">
    <citation type="submission" date="2020-04" db="EMBL/GenBank/DDBJ databases">
        <title>Genome sequencing of novel species.</title>
        <authorList>
            <person name="Heo J."/>
            <person name="Kim S.-J."/>
            <person name="Kim J.-S."/>
            <person name="Hong S.-B."/>
            <person name="Kwon S.-W."/>
        </authorList>
    </citation>
    <scope>NUCLEOTIDE SEQUENCE [LARGE SCALE GENOMIC DNA]</scope>
    <source>
        <strain evidence="7 8">F39-2</strain>
    </source>
</reference>
<dbReference type="SUPFAM" id="SSF55729">
    <property type="entry name" value="Acyl-CoA N-acyltransferases (Nat)"/>
    <property type="match status" value="1"/>
</dbReference>
<dbReference type="Pfam" id="PF12802">
    <property type="entry name" value="MarR_2"/>
    <property type="match status" value="1"/>
</dbReference>
<dbReference type="InterPro" id="IPR036388">
    <property type="entry name" value="WH-like_DNA-bd_sf"/>
</dbReference>
<proteinExistence type="predicted"/>
<dbReference type="Gene3D" id="3.40.630.30">
    <property type="match status" value="1"/>
</dbReference>
<dbReference type="Proteomes" id="UP000503278">
    <property type="component" value="Chromosome"/>
</dbReference>
<dbReference type="GO" id="GO:0003700">
    <property type="term" value="F:DNA-binding transcription factor activity"/>
    <property type="evidence" value="ECO:0007669"/>
    <property type="project" value="InterPro"/>
</dbReference>
<keyword evidence="1 7" id="KW-0808">Transferase</keyword>
<evidence type="ECO:0000256" key="1">
    <source>
        <dbReference type="ARBA" id="ARBA00022679"/>
    </source>
</evidence>
<dbReference type="PROSITE" id="PS01117">
    <property type="entry name" value="HTH_MARR_1"/>
    <property type="match status" value="1"/>
</dbReference>
<dbReference type="Pfam" id="PF00583">
    <property type="entry name" value="Acetyltransf_1"/>
    <property type="match status" value="1"/>
</dbReference>
<dbReference type="InterPro" id="IPR023187">
    <property type="entry name" value="Tscrpt_reg_MarR-type_CS"/>
</dbReference>
<dbReference type="PROSITE" id="PS51186">
    <property type="entry name" value="GNAT"/>
    <property type="match status" value="1"/>
</dbReference>
<dbReference type="GO" id="GO:0008080">
    <property type="term" value="F:N-acetyltransferase activity"/>
    <property type="evidence" value="ECO:0007669"/>
    <property type="project" value="InterPro"/>
</dbReference>
<dbReference type="InterPro" id="IPR000835">
    <property type="entry name" value="HTH_MarR-typ"/>
</dbReference>
<accession>A0A7L5E1F3</accession>
<dbReference type="Gene3D" id="1.10.10.10">
    <property type="entry name" value="Winged helix-like DNA-binding domain superfamily/Winged helix DNA-binding domain"/>
    <property type="match status" value="1"/>
</dbReference>
<dbReference type="GO" id="GO:0003677">
    <property type="term" value="F:DNA binding"/>
    <property type="evidence" value="ECO:0007669"/>
    <property type="project" value="UniProtKB-KW"/>
</dbReference>
<dbReference type="SUPFAM" id="SSF46785">
    <property type="entry name" value="Winged helix' DNA-binding domain"/>
    <property type="match status" value="1"/>
</dbReference>
<dbReference type="KEGG" id="mrob:HH214_10295"/>
<keyword evidence="8" id="KW-1185">Reference proteome</keyword>
<dbReference type="InterPro" id="IPR016181">
    <property type="entry name" value="Acyl_CoA_acyltransferase"/>
</dbReference>
<organism evidence="7 8">
    <name type="scientific">Mucilaginibacter robiniae</name>
    <dbReference type="NCBI Taxonomy" id="2728022"/>
    <lineage>
        <taxon>Bacteria</taxon>
        <taxon>Pseudomonadati</taxon>
        <taxon>Bacteroidota</taxon>
        <taxon>Sphingobacteriia</taxon>
        <taxon>Sphingobacteriales</taxon>
        <taxon>Sphingobacteriaceae</taxon>
        <taxon>Mucilaginibacter</taxon>
    </lineage>
</organism>
<dbReference type="PANTHER" id="PTHR13947:SF37">
    <property type="entry name" value="LD18367P"/>
    <property type="match status" value="1"/>
</dbReference>
<dbReference type="InterPro" id="IPR050769">
    <property type="entry name" value="NAT_camello-type"/>
</dbReference>
<keyword evidence="2" id="KW-0805">Transcription regulation</keyword>
<evidence type="ECO:0000256" key="2">
    <source>
        <dbReference type="ARBA" id="ARBA00023015"/>
    </source>
</evidence>
<keyword evidence="5" id="KW-0175">Coiled coil</keyword>
<keyword evidence="4" id="KW-0804">Transcription</keyword>